<accession>A0ABT4ZWZ8</accession>
<name>A0ABT4ZWZ8_9CYAN</name>
<dbReference type="EMBL" id="JAQMTI010000254">
    <property type="protein sequence ID" value="MDB9443544.1"/>
    <property type="molecule type" value="Genomic_DNA"/>
</dbReference>
<keyword evidence="4" id="KW-1185">Reference proteome</keyword>
<evidence type="ECO:0000259" key="2">
    <source>
        <dbReference type="Pfam" id="PF13559"/>
    </source>
</evidence>
<keyword evidence="1" id="KW-0472">Membrane</keyword>
<proteinExistence type="predicted"/>
<keyword evidence="1" id="KW-0812">Transmembrane</keyword>
<dbReference type="Pfam" id="PF13559">
    <property type="entry name" value="DUF4129"/>
    <property type="match status" value="1"/>
</dbReference>
<comment type="caution">
    <text evidence="3">The sequence shown here is derived from an EMBL/GenBank/DDBJ whole genome shotgun (WGS) entry which is preliminary data.</text>
</comment>
<organism evidence="3 4">
    <name type="scientific">Sphaerospermopsis kisseleviana CS-549</name>
    <dbReference type="NCBI Taxonomy" id="3021783"/>
    <lineage>
        <taxon>Bacteria</taxon>
        <taxon>Bacillati</taxon>
        <taxon>Cyanobacteriota</taxon>
        <taxon>Cyanophyceae</taxon>
        <taxon>Nostocales</taxon>
        <taxon>Aphanizomenonaceae</taxon>
        <taxon>Sphaerospermopsis</taxon>
        <taxon>Sphaerospermopsis kisseleviana</taxon>
    </lineage>
</organism>
<evidence type="ECO:0000256" key="1">
    <source>
        <dbReference type="SAM" id="Phobius"/>
    </source>
</evidence>
<feature type="domain" description="Protein-glutamine gamma-glutamyltransferase-like C-terminal" evidence="2">
    <location>
        <begin position="128"/>
        <end position="197"/>
    </location>
</feature>
<dbReference type="RefSeq" id="WP_096572061.1">
    <property type="nucleotide sequence ID" value="NZ_JAQMTI010000254.1"/>
</dbReference>
<keyword evidence="1" id="KW-1133">Transmembrane helix</keyword>
<evidence type="ECO:0000313" key="3">
    <source>
        <dbReference type="EMBL" id="MDB9443544.1"/>
    </source>
</evidence>
<dbReference type="InterPro" id="IPR025403">
    <property type="entry name" value="TgpA-like_C"/>
</dbReference>
<protein>
    <submittedName>
        <fullName evidence="3">DUF4129 domain-containing protein</fullName>
    </submittedName>
</protein>
<sequence>MNTDAFEKTNWVWQFYLFQEKVGEWFEYQFSRFQKTLPELLPGWSISPWVAELLKILFWLILGLFVVWVIWRLWQEFNTYIYAWLARFDHAFISQNKNQANELSISLLLTKAQEFYQQGNYQEACRYLYLAMLQQLHEKAIAPQQPSRTDGEYLQLLTSSVTPVQPYETLITTHEQLCFGNNEILAENYQQCHQAYQELFNS</sequence>
<evidence type="ECO:0000313" key="4">
    <source>
        <dbReference type="Proteomes" id="UP001211711"/>
    </source>
</evidence>
<dbReference type="Proteomes" id="UP001211711">
    <property type="component" value="Unassembled WGS sequence"/>
</dbReference>
<gene>
    <name evidence="3" type="ORF">PN497_19610</name>
</gene>
<reference evidence="3 4" key="1">
    <citation type="submission" date="2023-01" db="EMBL/GenBank/DDBJ databases">
        <title>Genomes from the Australian National Cyanobacteria Reference Collection.</title>
        <authorList>
            <person name="Willis A."/>
            <person name="Lee E.M.F."/>
        </authorList>
    </citation>
    <scope>NUCLEOTIDE SEQUENCE [LARGE SCALE GENOMIC DNA]</scope>
    <source>
        <strain evidence="3 4">CS-549</strain>
    </source>
</reference>
<feature type="transmembrane region" description="Helical" evidence="1">
    <location>
        <begin position="56"/>
        <end position="74"/>
    </location>
</feature>